<evidence type="ECO:0000313" key="2">
    <source>
        <dbReference type="EMBL" id="KAE9541084.1"/>
    </source>
</evidence>
<protein>
    <submittedName>
        <fullName evidence="2">Uncharacterized protein</fullName>
    </submittedName>
</protein>
<proteinExistence type="predicted"/>
<dbReference type="AlphaFoldDB" id="A0A6G0TY98"/>
<keyword evidence="3" id="KW-1185">Reference proteome</keyword>
<feature type="transmembrane region" description="Helical" evidence="1">
    <location>
        <begin position="158"/>
        <end position="175"/>
    </location>
</feature>
<organism evidence="2 3">
    <name type="scientific">Aphis glycines</name>
    <name type="common">Soybean aphid</name>
    <dbReference type="NCBI Taxonomy" id="307491"/>
    <lineage>
        <taxon>Eukaryota</taxon>
        <taxon>Metazoa</taxon>
        <taxon>Ecdysozoa</taxon>
        <taxon>Arthropoda</taxon>
        <taxon>Hexapoda</taxon>
        <taxon>Insecta</taxon>
        <taxon>Pterygota</taxon>
        <taxon>Neoptera</taxon>
        <taxon>Paraneoptera</taxon>
        <taxon>Hemiptera</taxon>
        <taxon>Sternorrhyncha</taxon>
        <taxon>Aphidomorpha</taxon>
        <taxon>Aphidoidea</taxon>
        <taxon>Aphididae</taxon>
        <taxon>Aphidini</taxon>
        <taxon>Aphis</taxon>
        <taxon>Aphis</taxon>
    </lineage>
</organism>
<keyword evidence="1" id="KW-1133">Transmembrane helix</keyword>
<keyword evidence="1" id="KW-0812">Transmembrane</keyword>
<sequence length="241" mass="28642">MSISENFQKRVLIKSKVYTSISILLRNLSSYIYPNESTEKQFDVFVTFLLMTNVTQFFTVIPDNLLNVLTQLLFRVLFLEYSPLPIKNGLLSTPLTNKICKIKLEDRSLNNKSLFITDITDLMYDGCHIQMNIMLNKMIIIHVQVNSNMKIIQKLNKYLLKIFLYLFQYVIFWFLNIHLNFPIRWTLTLQLFEYIFKNTIPDESKNCKYDCFNVISINYCHTIPSIRFTYLHKTIKLSKIK</sequence>
<name>A0A6G0TY98_APHGL</name>
<dbReference type="EMBL" id="VYZN01000013">
    <property type="protein sequence ID" value="KAE9541084.1"/>
    <property type="molecule type" value="Genomic_DNA"/>
</dbReference>
<evidence type="ECO:0000256" key="1">
    <source>
        <dbReference type="SAM" id="Phobius"/>
    </source>
</evidence>
<evidence type="ECO:0000313" key="3">
    <source>
        <dbReference type="Proteomes" id="UP000475862"/>
    </source>
</evidence>
<dbReference type="Proteomes" id="UP000475862">
    <property type="component" value="Unassembled WGS sequence"/>
</dbReference>
<gene>
    <name evidence="2" type="ORF">AGLY_004329</name>
</gene>
<keyword evidence="1" id="KW-0472">Membrane</keyword>
<comment type="caution">
    <text evidence="2">The sequence shown here is derived from an EMBL/GenBank/DDBJ whole genome shotgun (WGS) entry which is preliminary data.</text>
</comment>
<reference evidence="2 3" key="1">
    <citation type="submission" date="2019-08" db="EMBL/GenBank/DDBJ databases">
        <title>The genome of the soybean aphid Biotype 1, its phylome, world population structure and adaptation to the North American continent.</title>
        <authorList>
            <person name="Giordano R."/>
            <person name="Donthu R.K."/>
            <person name="Hernandez A.G."/>
            <person name="Wright C.L."/>
            <person name="Zimin A.V."/>
        </authorList>
    </citation>
    <scope>NUCLEOTIDE SEQUENCE [LARGE SCALE GENOMIC DNA]</scope>
    <source>
        <tissue evidence="2">Whole aphids</tissue>
    </source>
</reference>
<accession>A0A6G0TY98</accession>